<evidence type="ECO:0008006" key="2">
    <source>
        <dbReference type="Google" id="ProtNLM"/>
    </source>
</evidence>
<dbReference type="EMBL" id="BARU01017977">
    <property type="protein sequence ID" value="GAH51028.1"/>
    <property type="molecule type" value="Genomic_DNA"/>
</dbReference>
<name>X1I0G3_9ZZZZ</name>
<comment type="caution">
    <text evidence="1">The sequence shown here is derived from an EMBL/GenBank/DDBJ whole genome shotgun (WGS) entry which is preliminary data.</text>
</comment>
<gene>
    <name evidence="1" type="ORF">S03H2_29758</name>
</gene>
<reference evidence="1" key="1">
    <citation type="journal article" date="2014" name="Front. Microbiol.">
        <title>High frequency of phylogenetically diverse reductive dehalogenase-homologous genes in deep subseafloor sedimentary metagenomes.</title>
        <authorList>
            <person name="Kawai M."/>
            <person name="Futagami T."/>
            <person name="Toyoda A."/>
            <person name="Takaki Y."/>
            <person name="Nishi S."/>
            <person name="Hori S."/>
            <person name="Arai W."/>
            <person name="Tsubouchi T."/>
            <person name="Morono Y."/>
            <person name="Uchiyama I."/>
            <person name="Ito T."/>
            <person name="Fujiyama A."/>
            <person name="Inagaki F."/>
            <person name="Takami H."/>
        </authorList>
    </citation>
    <scope>NUCLEOTIDE SEQUENCE</scope>
    <source>
        <strain evidence="1">Expedition CK06-06</strain>
    </source>
</reference>
<accession>X1I0G3</accession>
<dbReference type="AlphaFoldDB" id="X1I0G3"/>
<sequence>MSYITTNDEEPFEEPRVRRRSIKETLTVCPKCFSITKMTPGLFISSSYSCENPECGWTGTLAIEVDRTDYQEFLEKQARQSSQ</sequence>
<evidence type="ECO:0000313" key="1">
    <source>
        <dbReference type="EMBL" id="GAH51028.1"/>
    </source>
</evidence>
<proteinExistence type="predicted"/>
<protein>
    <recommendedName>
        <fullName evidence="2">Zinc finger Ogr/Delta-type domain-containing protein</fullName>
    </recommendedName>
</protein>
<organism evidence="1">
    <name type="scientific">marine sediment metagenome</name>
    <dbReference type="NCBI Taxonomy" id="412755"/>
    <lineage>
        <taxon>unclassified sequences</taxon>
        <taxon>metagenomes</taxon>
        <taxon>ecological metagenomes</taxon>
    </lineage>
</organism>